<dbReference type="InterPro" id="IPR025698">
    <property type="entry name" value="2TM_dom"/>
</dbReference>
<organism evidence="3 4">
    <name type="scientific">Spirosoma aureum</name>
    <dbReference type="NCBI Taxonomy" id="2692134"/>
    <lineage>
        <taxon>Bacteria</taxon>
        <taxon>Pseudomonadati</taxon>
        <taxon>Bacteroidota</taxon>
        <taxon>Cytophagia</taxon>
        <taxon>Cytophagales</taxon>
        <taxon>Cytophagaceae</taxon>
        <taxon>Spirosoma</taxon>
    </lineage>
</organism>
<feature type="transmembrane region" description="Helical" evidence="1">
    <location>
        <begin position="62"/>
        <end position="81"/>
    </location>
</feature>
<feature type="transmembrane region" description="Helical" evidence="1">
    <location>
        <begin position="32"/>
        <end position="50"/>
    </location>
</feature>
<dbReference type="EMBL" id="CP050063">
    <property type="protein sequence ID" value="QIP16911.1"/>
    <property type="molecule type" value="Genomic_DNA"/>
</dbReference>
<dbReference type="AlphaFoldDB" id="A0A6G9AWP5"/>
<keyword evidence="1" id="KW-0812">Transmembrane</keyword>
<proteinExistence type="predicted"/>
<reference evidence="3 4" key="1">
    <citation type="submission" date="2020-03" db="EMBL/GenBank/DDBJ databases">
        <authorList>
            <person name="Kim M.K."/>
        </authorList>
    </citation>
    <scope>NUCLEOTIDE SEQUENCE [LARGE SCALE GENOMIC DNA]</scope>
    <source>
        <strain evidence="3 4">BT328</strain>
    </source>
</reference>
<keyword evidence="1" id="KW-0472">Membrane</keyword>
<dbReference type="KEGG" id="spib:G8759_31870"/>
<name>A0A6G9AWP5_9BACT</name>
<protein>
    <submittedName>
        <fullName evidence="3">2TM domain-containing protein</fullName>
    </submittedName>
</protein>
<evidence type="ECO:0000313" key="4">
    <source>
        <dbReference type="Proteomes" id="UP000501802"/>
    </source>
</evidence>
<dbReference type="Pfam" id="PF13239">
    <property type="entry name" value="2TM"/>
    <property type="match status" value="1"/>
</dbReference>
<dbReference type="Proteomes" id="UP000501802">
    <property type="component" value="Chromosome"/>
</dbReference>
<gene>
    <name evidence="3" type="ORF">G8759_31870</name>
</gene>
<keyword evidence="1" id="KW-1133">Transmembrane helix</keyword>
<feature type="domain" description="2TM" evidence="2">
    <location>
        <begin position="17"/>
        <end position="87"/>
    </location>
</feature>
<accession>A0A6G9AWP5</accession>
<dbReference type="RefSeq" id="WP_167217252.1">
    <property type="nucleotide sequence ID" value="NZ_CP050063.1"/>
</dbReference>
<keyword evidence="4" id="KW-1185">Reference proteome</keyword>
<sequence length="103" mass="12128">MESTDQKPADRDPYLWKQAKARVGFRMHLRSYLIVNSTLWIIWAVLSFAFRSPSHWGFIFPWPIFPTLGWGIGLASHYFGVYRGGSEKDMIEQEYQKLTSQQR</sequence>
<evidence type="ECO:0000313" key="3">
    <source>
        <dbReference type="EMBL" id="QIP16911.1"/>
    </source>
</evidence>
<evidence type="ECO:0000259" key="2">
    <source>
        <dbReference type="Pfam" id="PF13239"/>
    </source>
</evidence>
<evidence type="ECO:0000256" key="1">
    <source>
        <dbReference type="SAM" id="Phobius"/>
    </source>
</evidence>